<gene>
    <name evidence="2" type="ORF">rosag_39980</name>
</gene>
<dbReference type="EMBL" id="BRXS01000006">
    <property type="protein sequence ID" value="GLC27485.1"/>
    <property type="molecule type" value="Genomic_DNA"/>
</dbReference>
<dbReference type="InterPro" id="IPR029044">
    <property type="entry name" value="Nucleotide-diphossugar_trans"/>
</dbReference>
<organism evidence="2 3">
    <name type="scientific">Roseisolibacter agri</name>
    <dbReference type="NCBI Taxonomy" id="2014610"/>
    <lineage>
        <taxon>Bacteria</taxon>
        <taxon>Pseudomonadati</taxon>
        <taxon>Gemmatimonadota</taxon>
        <taxon>Gemmatimonadia</taxon>
        <taxon>Gemmatimonadales</taxon>
        <taxon>Gemmatimonadaceae</taxon>
        <taxon>Roseisolibacter</taxon>
    </lineage>
</organism>
<dbReference type="PANTHER" id="PTHR22916:SF3">
    <property type="entry name" value="UDP-GLCNAC:BETAGAL BETA-1,3-N-ACETYLGLUCOSAMINYLTRANSFERASE-LIKE PROTEIN 1"/>
    <property type="match status" value="1"/>
</dbReference>
<reference evidence="2" key="1">
    <citation type="submission" date="2022-08" db="EMBL/GenBank/DDBJ databases">
        <title>Draft genome sequencing of Roseisolibacter agri AW1220.</title>
        <authorList>
            <person name="Tobiishi Y."/>
            <person name="Tonouchi A."/>
        </authorList>
    </citation>
    <scope>NUCLEOTIDE SEQUENCE</scope>
    <source>
        <strain evidence="2">AW1220</strain>
    </source>
</reference>
<evidence type="ECO:0000313" key="2">
    <source>
        <dbReference type="EMBL" id="GLC27485.1"/>
    </source>
</evidence>
<dbReference type="Pfam" id="PF00535">
    <property type="entry name" value="Glycos_transf_2"/>
    <property type="match status" value="1"/>
</dbReference>
<evidence type="ECO:0000259" key="1">
    <source>
        <dbReference type="Pfam" id="PF00535"/>
    </source>
</evidence>
<sequence>MTPTVSVFLPTYQHRAFIADALDSVLAQDGCDFEIVVGDDGSTDGTREIVADYAARHPGVVVPLLSPVNTGITANQNRVLAACRGEFIAFFAGDDLWLPGKLRKQLAWFAENPDAVICYTNVEEFDSDSGRRLRLQHMPGSNPFREGSVEQLFLSPAFFNGTSAMARRSACPPHGYEPSLSIVSDWLFWVETAINGRVGYVPEVLARYRRHAHNITNGVERIVREQLLALDLVETRHPELAELAAGLRPRLLWGGALGATKRGDYALARALLASLADWRRARGAATPWRERVLPTVLRLDRAHLLGRLASSTSGPLRALRGREAGGASGGA</sequence>
<accession>A0AA37Q6J3</accession>
<protein>
    <recommendedName>
        <fullName evidence="1">Glycosyltransferase 2-like domain-containing protein</fullName>
    </recommendedName>
</protein>
<dbReference type="GO" id="GO:0016758">
    <property type="term" value="F:hexosyltransferase activity"/>
    <property type="evidence" value="ECO:0007669"/>
    <property type="project" value="UniProtKB-ARBA"/>
</dbReference>
<feature type="domain" description="Glycosyltransferase 2-like" evidence="1">
    <location>
        <begin position="6"/>
        <end position="171"/>
    </location>
</feature>
<dbReference type="RefSeq" id="WP_284351924.1">
    <property type="nucleotide sequence ID" value="NZ_BRXS01000006.1"/>
</dbReference>
<evidence type="ECO:0000313" key="3">
    <source>
        <dbReference type="Proteomes" id="UP001161325"/>
    </source>
</evidence>
<proteinExistence type="predicted"/>
<dbReference type="PANTHER" id="PTHR22916">
    <property type="entry name" value="GLYCOSYLTRANSFERASE"/>
    <property type="match status" value="1"/>
</dbReference>
<dbReference type="AlphaFoldDB" id="A0AA37Q6J3"/>
<dbReference type="InterPro" id="IPR001173">
    <property type="entry name" value="Glyco_trans_2-like"/>
</dbReference>
<comment type="caution">
    <text evidence="2">The sequence shown here is derived from an EMBL/GenBank/DDBJ whole genome shotgun (WGS) entry which is preliminary data.</text>
</comment>
<dbReference type="Proteomes" id="UP001161325">
    <property type="component" value="Unassembled WGS sequence"/>
</dbReference>
<dbReference type="Gene3D" id="3.90.550.10">
    <property type="entry name" value="Spore Coat Polysaccharide Biosynthesis Protein SpsA, Chain A"/>
    <property type="match status" value="1"/>
</dbReference>
<keyword evidence="3" id="KW-1185">Reference proteome</keyword>
<dbReference type="SUPFAM" id="SSF53448">
    <property type="entry name" value="Nucleotide-diphospho-sugar transferases"/>
    <property type="match status" value="1"/>
</dbReference>
<name>A0AA37Q6J3_9BACT</name>